<organism evidence="4">
    <name type="scientific">Plutella xylostella granulovirus</name>
    <dbReference type="NCBI Taxonomy" id="98383"/>
    <lineage>
        <taxon>Viruses</taxon>
        <taxon>Viruses incertae sedis</taxon>
        <taxon>Naldaviricetes</taxon>
        <taxon>Lefavirales</taxon>
        <taxon>Baculoviridae</taxon>
        <taxon>Betabaculovirus</taxon>
        <taxon>Betabaculovirus pluxylostellae</taxon>
    </lineage>
</organism>
<reference evidence="4" key="1">
    <citation type="submission" date="2016-01" db="EMBL/GenBank/DDBJ databases">
        <title>Complete Genome Sequences of Four Plutella xylostella Granulovirus Isolates.</title>
        <authorList>
            <person name="Spence R.J."/>
            <person name="Noune C."/>
            <person name="Hauxwell C."/>
        </authorList>
    </citation>
    <scope>NUCLEOTIDE SEQUENCE</scope>
    <source>
        <strain evidence="1">PxGV_C</strain>
        <strain evidence="2">PxGV_K</strain>
        <strain evidence="3">PxGV_M</strain>
        <strain evidence="4">PxGV_T</strain>
    </source>
</reference>
<protein>
    <submittedName>
        <fullName evidence="1">PxGV-Corf61 protein</fullName>
    </submittedName>
    <submittedName>
        <fullName evidence="2">PxGV-Korf61 protein</fullName>
    </submittedName>
    <submittedName>
        <fullName evidence="3">PxGV-Morf61 protein</fullName>
    </submittedName>
    <submittedName>
        <fullName evidence="4">PxGV-Torf61 protein</fullName>
    </submittedName>
</protein>
<dbReference type="EMBL" id="KU529792">
    <property type="protein sequence ID" value="AMQ35790.1"/>
    <property type="molecule type" value="Genomic_DNA"/>
</dbReference>
<proteinExistence type="predicted"/>
<evidence type="ECO:0000313" key="1">
    <source>
        <dbReference type="EMBL" id="AMQ35673.1"/>
    </source>
</evidence>
<evidence type="ECO:0000313" key="3">
    <source>
        <dbReference type="EMBL" id="AMQ35907.1"/>
    </source>
</evidence>
<accession>A0A142DWQ6</accession>
<dbReference type="EMBL" id="KU529793">
    <property type="protein sequence ID" value="AMQ35907.1"/>
    <property type="molecule type" value="Genomic_DNA"/>
</dbReference>
<sequence length="377" mass="44332">MSIHEDVVYDIEYCLHFYKIDPKSVVVKFVCKMNESDIDKICFLLAEYYDQKSAFNFKGLTFFSQFSYVIDAIKKDYEQRNESDDEVKKIFKIFLENDFIKQVPSFNSIIGKLKPYYKTAKLVQLSEIKCNVCVDKLDCLACKAAYVSKGISLMDIELQYGWDIYFRPMLGLPLIFFVLFKSDLSGVDTEVFNVNNIITNLLLQFFYNLLCDKATPLYWNFDKCKPLIDNCQKYILGFKDDAFEYLLVGLNTSSYNSKLYAPLKQFMEQHYPTKQIGRLVHKLFIGFFMRVYFEARKQKKVRSYDLEIRNVCRAVFNDYSDAEFESLISKLENIKKDLAYEISTNLILPKELVMQLFNRNDLQNDITKLLNKSVNLL</sequence>
<dbReference type="Pfam" id="PF04878">
    <property type="entry name" value="Baculo_p48"/>
    <property type="match status" value="1"/>
</dbReference>
<dbReference type="EMBL" id="KU529791">
    <property type="protein sequence ID" value="AMQ35673.1"/>
    <property type="molecule type" value="Genomic_DNA"/>
</dbReference>
<name>A0A142DWQ6_9BBAC</name>
<dbReference type="EMBL" id="KU529794">
    <property type="protein sequence ID" value="AMQ36024.1"/>
    <property type="molecule type" value="Genomic_DNA"/>
</dbReference>
<evidence type="ECO:0000313" key="4">
    <source>
        <dbReference type="EMBL" id="AMQ36024.1"/>
    </source>
</evidence>
<dbReference type="InterPro" id="IPR006962">
    <property type="entry name" value="P48_Baculovir"/>
</dbReference>
<evidence type="ECO:0000313" key="2">
    <source>
        <dbReference type="EMBL" id="AMQ35790.1"/>
    </source>
</evidence>
<gene>
    <name evidence="4" type="primary">PxGV-Torf61</name>
    <name evidence="1" type="synonym">PxGV-Corf61</name>
    <name evidence="2" type="synonym">PxGV-Korf61</name>
    <name evidence="3" type="synonym">PxGV-Morf61</name>
</gene>